<evidence type="ECO:0000256" key="2">
    <source>
        <dbReference type="SAM" id="MobiDB-lite"/>
    </source>
</evidence>
<comment type="similarity">
    <text evidence="1">Belongs to the glycosyl hydrolase 13 family.</text>
</comment>
<sequence length="709" mass="78615">MNNNPSIGAIYSNPVGRDAIDKVVLQLGRDRRWVDNPLVRRLPLRAVARLARPVLGEGFADSLLQLLRDHPGTPAPRLPAASETETGDGPPPWWHSAVFYQVYPRSFADSNGDGIGDLPGITARLDYLAGLGVDCLWLSPIFDSPGDDGGYDIRDYRAVAAEFGTLDDLDALIAACHERGMRIILDLVVNHTSAEHPWFRAACEDPDGPYGDYYFLRDDPGPAGNPAPDSAPPNNWTSFFGGSAWRPLPEARRWALHLFAPTQMDLNWDTPAVRAEVADIVRWWRGRGIDGFRLDVINYISKRRGLPDGNPAIGKLIGFTGIEHYFFGPRLHAYLSELRRNGFTRGDSDSPPSSTVRERRADGSLGDRLPQDRVGVMVGETPGVGVEMGRLLTAHEPRALDLTFNFDVLDEPGRVRWDDYRYDLAYLKDFYLDYLGRLGAGERIALFLDNHDNPRMLSKVLGEDAANPALRAAAAKALAAIQLLLPGVPFLFQGQEIGAINQDFRGISELHDLESLNRYEELRAAGASADEAFAQVLPGARDHARVPMRWAPGPGHDHSSGDAAPWQPAAERSAGFTVAEQDGDPESVLEFHRALIRLRREEPALTSEEVEFLRPHSREYFAWIRRDPVTGTEITVEVNLTAGDRAARGSGHVRRHTYSRCGRWRARRRDGAIRGHGVAARVGGTGFAEIDRAVYTRQVCLLQLDWEET</sequence>
<dbReference type="Proteomes" id="UP000186104">
    <property type="component" value="Chromosome"/>
</dbReference>
<dbReference type="EMBL" id="CP015961">
    <property type="protein sequence ID" value="ANI93345.1"/>
    <property type="molecule type" value="Genomic_DNA"/>
</dbReference>
<evidence type="ECO:0000256" key="1">
    <source>
        <dbReference type="ARBA" id="ARBA00008061"/>
    </source>
</evidence>
<dbReference type="STRING" id="499555.BJL86_2585"/>
<organism evidence="4 5">
    <name type="scientific">Dietzia timorensis</name>
    <dbReference type="NCBI Taxonomy" id="499555"/>
    <lineage>
        <taxon>Bacteria</taxon>
        <taxon>Bacillati</taxon>
        <taxon>Actinomycetota</taxon>
        <taxon>Actinomycetes</taxon>
        <taxon>Mycobacteriales</taxon>
        <taxon>Dietziaceae</taxon>
        <taxon>Dietzia</taxon>
    </lineage>
</organism>
<dbReference type="GO" id="GO:0004556">
    <property type="term" value="F:alpha-amylase activity"/>
    <property type="evidence" value="ECO:0007669"/>
    <property type="project" value="TreeGrafter"/>
</dbReference>
<dbReference type="GO" id="GO:0009313">
    <property type="term" value="P:oligosaccharide catabolic process"/>
    <property type="evidence" value="ECO:0007669"/>
    <property type="project" value="TreeGrafter"/>
</dbReference>
<feature type="domain" description="Glycosyl hydrolase family 13 catalytic" evidence="3">
    <location>
        <begin position="101"/>
        <end position="545"/>
    </location>
</feature>
<dbReference type="InterPro" id="IPR045857">
    <property type="entry name" value="O16G_dom_2"/>
</dbReference>
<keyword evidence="5" id="KW-1185">Reference proteome</keyword>
<evidence type="ECO:0000313" key="5">
    <source>
        <dbReference type="Proteomes" id="UP000186104"/>
    </source>
</evidence>
<evidence type="ECO:0000313" key="4">
    <source>
        <dbReference type="EMBL" id="ANI93345.1"/>
    </source>
</evidence>
<gene>
    <name evidence="4" type="ORF">BJL86_2585</name>
</gene>
<dbReference type="Gene3D" id="3.20.20.80">
    <property type="entry name" value="Glycosidases"/>
    <property type="match status" value="1"/>
</dbReference>
<dbReference type="RefSeq" id="WP_075845008.1">
    <property type="nucleotide sequence ID" value="NZ_CP015961.1"/>
</dbReference>
<dbReference type="InterPro" id="IPR006047">
    <property type="entry name" value="GH13_cat_dom"/>
</dbReference>
<dbReference type="SMART" id="SM00642">
    <property type="entry name" value="Aamy"/>
    <property type="match status" value="1"/>
</dbReference>
<dbReference type="Gene3D" id="3.90.400.10">
    <property type="entry name" value="Oligo-1,6-glucosidase, Domain 2"/>
    <property type="match status" value="1"/>
</dbReference>
<evidence type="ECO:0000259" key="3">
    <source>
        <dbReference type="SMART" id="SM00642"/>
    </source>
</evidence>
<feature type="region of interest" description="Disordered" evidence="2">
    <location>
        <begin position="344"/>
        <end position="370"/>
    </location>
</feature>
<dbReference type="AlphaFoldDB" id="A0A173LM43"/>
<dbReference type="PANTHER" id="PTHR10357:SF179">
    <property type="entry name" value="NEUTRAL AND BASIC AMINO ACID TRANSPORT PROTEIN RBAT"/>
    <property type="match status" value="1"/>
</dbReference>
<proteinExistence type="inferred from homology"/>
<protein>
    <submittedName>
        <fullName evidence="4">Oligo-1,6-glucosidase</fullName>
    </submittedName>
</protein>
<dbReference type="Pfam" id="PF00128">
    <property type="entry name" value="Alpha-amylase"/>
    <property type="match status" value="1"/>
</dbReference>
<dbReference type="InterPro" id="IPR017853">
    <property type="entry name" value="GH"/>
</dbReference>
<dbReference type="PANTHER" id="PTHR10357">
    <property type="entry name" value="ALPHA-AMYLASE FAMILY MEMBER"/>
    <property type="match status" value="1"/>
</dbReference>
<dbReference type="SUPFAM" id="SSF51445">
    <property type="entry name" value="(Trans)glycosidases"/>
    <property type="match status" value="1"/>
</dbReference>
<reference evidence="4 5" key="1">
    <citation type="submission" date="2016-06" db="EMBL/GenBank/DDBJ databases">
        <title>Complete genome sequence of a saline-alkali tolerant type strain Dietzia timorensis ID05-A0528T.</title>
        <authorList>
            <person name="Wu X."/>
        </authorList>
    </citation>
    <scope>NUCLEOTIDE SEQUENCE [LARGE SCALE GENOMIC DNA]</scope>
    <source>
        <strain evidence="4 5">ID05-A0528</strain>
    </source>
</reference>
<accession>A0A173LM43</accession>
<name>A0A173LM43_9ACTN</name>
<dbReference type="KEGG" id="dtm:BJL86_2585"/>
<dbReference type="GO" id="GO:0016853">
    <property type="term" value="F:isomerase activity"/>
    <property type="evidence" value="ECO:0007669"/>
    <property type="project" value="UniProtKB-KW"/>
</dbReference>
<dbReference type="OrthoDB" id="9043248at2"/>